<evidence type="ECO:0000256" key="1">
    <source>
        <dbReference type="SAM" id="MobiDB-lite"/>
    </source>
</evidence>
<proteinExistence type="predicted"/>
<dbReference type="EMBL" id="BSDI01000014">
    <property type="protein sequence ID" value="GLH98208.1"/>
    <property type="molecule type" value="Genomic_DNA"/>
</dbReference>
<evidence type="ECO:0000313" key="2">
    <source>
        <dbReference type="EMBL" id="GLH98208.1"/>
    </source>
</evidence>
<dbReference type="InterPro" id="IPR036514">
    <property type="entry name" value="SGNH_hydro_sf"/>
</dbReference>
<evidence type="ECO:0008006" key="4">
    <source>
        <dbReference type="Google" id="ProtNLM"/>
    </source>
</evidence>
<name>A0ABQ5QUN4_9ACTN</name>
<dbReference type="SUPFAM" id="SSF52266">
    <property type="entry name" value="SGNH hydrolase"/>
    <property type="match status" value="1"/>
</dbReference>
<dbReference type="Gene3D" id="3.40.50.1110">
    <property type="entry name" value="SGNH hydrolase"/>
    <property type="match status" value="1"/>
</dbReference>
<feature type="region of interest" description="Disordered" evidence="1">
    <location>
        <begin position="472"/>
        <end position="493"/>
    </location>
</feature>
<sequence length="571" mass="61385">MLDSTKVLPARRRRAVRVLIGLAAVLVTAVAALLVPVVGAASADPLPPRPFPTLSPFSPPPTFPRPLLPVRATVFGESYTSGEGAGNGIYPTIPGTSNEDWRHQSPYAPFHLAWAYLELNRRPLLPSYTITPYNFLTSWGPDHLTFLPSSGAETTHLDHPLMDGSTVKSEPMLDHADPDSDLVFFGLGGNDAGFGDLVRTTLYGFYEGVDRNTSNPMADWRQIQTYLVNGEVQRLRKGMPAVATKVTQGLEKTHAKMRKAEIVVSLYPLVVKPSGNADVAYVSGSAMDAMYPFIVALNEAVLNGAIQFAQQHPDVGVHIYDPNTAGDGGTSLVAGHELGQPDSYFNGVVRRKQPGLSMFHQLQESFHPNQLGTVAMGKGLAKYLADTFPQWYDFGPMSNRLDFNKVIVDPRPNPNELVAVGDDPEFEAWAGADPNRLCEGVQPESLCGNFLDDLGLIIPVDLVFLNPGPRPGTWVTSPDSPGGPPYPGGGGSGGGGEPSCCWIPVGYPASPSINTNNPCAGVIFFHNIPVNFISYPQGSRGRVVEQDLAGGLPPHELLLQATPCRPVIILL</sequence>
<dbReference type="Proteomes" id="UP001144280">
    <property type="component" value="Unassembled WGS sequence"/>
</dbReference>
<keyword evidence="3" id="KW-1185">Reference proteome</keyword>
<dbReference type="RefSeq" id="WP_281896873.1">
    <property type="nucleotide sequence ID" value="NZ_BSDI01000014.1"/>
</dbReference>
<evidence type="ECO:0000313" key="3">
    <source>
        <dbReference type="Proteomes" id="UP001144280"/>
    </source>
</evidence>
<accession>A0ABQ5QUN4</accession>
<comment type="caution">
    <text evidence="2">The sequence shown here is derived from an EMBL/GenBank/DDBJ whole genome shotgun (WGS) entry which is preliminary data.</text>
</comment>
<reference evidence="2" key="1">
    <citation type="submission" date="2022-12" db="EMBL/GenBank/DDBJ databases">
        <title>New Phytohabitans aurantiacus sp. RD004123 nov., an actinomycete isolated from soil.</title>
        <authorList>
            <person name="Triningsih D.W."/>
            <person name="Harunari E."/>
            <person name="Igarashi Y."/>
        </authorList>
    </citation>
    <scope>NUCLEOTIDE SEQUENCE</scope>
    <source>
        <strain evidence="2">RD004123</strain>
    </source>
</reference>
<protein>
    <recommendedName>
        <fullName evidence="4">SGNH hydrolase-type esterase domain-containing protein</fullName>
    </recommendedName>
</protein>
<organism evidence="2 3">
    <name type="scientific">Phytohabitans aurantiacus</name>
    <dbReference type="NCBI Taxonomy" id="3016789"/>
    <lineage>
        <taxon>Bacteria</taxon>
        <taxon>Bacillati</taxon>
        <taxon>Actinomycetota</taxon>
        <taxon>Actinomycetes</taxon>
        <taxon>Micromonosporales</taxon>
        <taxon>Micromonosporaceae</taxon>
    </lineage>
</organism>
<gene>
    <name evidence="2" type="ORF">Pa4123_34830</name>
</gene>